<dbReference type="SUPFAM" id="SSF69065">
    <property type="entry name" value="RNase III domain-like"/>
    <property type="match status" value="1"/>
</dbReference>
<dbReference type="OrthoDB" id="2392202at2759"/>
<name>A0A6A6J8D4_WESOR</name>
<keyword evidence="4 5" id="KW-0694">RNA-binding</keyword>
<organism evidence="9 10">
    <name type="scientific">Westerdykella ornata</name>
    <dbReference type="NCBI Taxonomy" id="318751"/>
    <lineage>
        <taxon>Eukaryota</taxon>
        <taxon>Fungi</taxon>
        <taxon>Dikarya</taxon>
        <taxon>Ascomycota</taxon>
        <taxon>Pezizomycotina</taxon>
        <taxon>Dothideomycetes</taxon>
        <taxon>Pleosporomycetidae</taxon>
        <taxon>Pleosporales</taxon>
        <taxon>Sporormiaceae</taxon>
        <taxon>Westerdykella</taxon>
    </lineage>
</organism>
<evidence type="ECO:0000256" key="5">
    <source>
        <dbReference type="PROSITE-ProRule" id="PRU00266"/>
    </source>
</evidence>
<evidence type="ECO:0000256" key="1">
    <source>
        <dbReference type="ARBA" id="ARBA00022722"/>
    </source>
</evidence>
<reference evidence="9" key="1">
    <citation type="journal article" date="2020" name="Stud. Mycol.">
        <title>101 Dothideomycetes genomes: a test case for predicting lifestyles and emergence of pathogens.</title>
        <authorList>
            <person name="Haridas S."/>
            <person name="Albert R."/>
            <person name="Binder M."/>
            <person name="Bloem J."/>
            <person name="Labutti K."/>
            <person name="Salamov A."/>
            <person name="Andreopoulos B."/>
            <person name="Baker S."/>
            <person name="Barry K."/>
            <person name="Bills G."/>
            <person name="Bluhm B."/>
            <person name="Cannon C."/>
            <person name="Castanera R."/>
            <person name="Culley D."/>
            <person name="Daum C."/>
            <person name="Ezra D."/>
            <person name="Gonzalez J."/>
            <person name="Henrissat B."/>
            <person name="Kuo A."/>
            <person name="Liang C."/>
            <person name="Lipzen A."/>
            <person name="Lutzoni F."/>
            <person name="Magnuson J."/>
            <person name="Mondo S."/>
            <person name="Nolan M."/>
            <person name="Ohm R."/>
            <person name="Pangilinan J."/>
            <person name="Park H.-J."/>
            <person name="Ramirez L."/>
            <person name="Alfaro M."/>
            <person name="Sun H."/>
            <person name="Tritt A."/>
            <person name="Yoshinaga Y."/>
            <person name="Zwiers L.-H."/>
            <person name="Turgeon B."/>
            <person name="Goodwin S."/>
            <person name="Spatafora J."/>
            <person name="Crous P."/>
            <person name="Grigoriev I."/>
        </authorList>
    </citation>
    <scope>NUCLEOTIDE SEQUENCE</scope>
    <source>
        <strain evidence="9">CBS 379.55</strain>
    </source>
</reference>
<evidence type="ECO:0000313" key="9">
    <source>
        <dbReference type="EMBL" id="KAF2272268.1"/>
    </source>
</evidence>
<feature type="region of interest" description="Disordered" evidence="6">
    <location>
        <begin position="1"/>
        <end position="48"/>
    </location>
</feature>
<dbReference type="PANTHER" id="PTHR11207:SF0">
    <property type="entry name" value="RIBONUCLEASE 3"/>
    <property type="match status" value="1"/>
</dbReference>
<dbReference type="AlphaFoldDB" id="A0A6A6J8D4"/>
<proteinExistence type="predicted"/>
<dbReference type="InterPro" id="IPR014720">
    <property type="entry name" value="dsRBD_dom"/>
</dbReference>
<dbReference type="PROSITE" id="PS50137">
    <property type="entry name" value="DS_RBD"/>
    <property type="match status" value="1"/>
</dbReference>
<keyword evidence="1" id="KW-0540">Nuclease</keyword>
<feature type="compositionally biased region" description="Basic residues" evidence="6">
    <location>
        <begin position="14"/>
        <end position="24"/>
    </location>
</feature>
<dbReference type="InterPro" id="IPR036389">
    <property type="entry name" value="RNase_III_sf"/>
</dbReference>
<accession>A0A6A6J8D4</accession>
<feature type="region of interest" description="Disordered" evidence="6">
    <location>
        <begin position="405"/>
        <end position="426"/>
    </location>
</feature>
<keyword evidence="2" id="KW-0255">Endonuclease</keyword>
<dbReference type="EMBL" id="ML986523">
    <property type="protein sequence ID" value="KAF2272268.1"/>
    <property type="molecule type" value="Genomic_DNA"/>
</dbReference>
<dbReference type="SMART" id="SM00535">
    <property type="entry name" value="RIBOc"/>
    <property type="match status" value="1"/>
</dbReference>
<dbReference type="GO" id="GO:0006364">
    <property type="term" value="P:rRNA processing"/>
    <property type="evidence" value="ECO:0007669"/>
    <property type="project" value="TreeGrafter"/>
</dbReference>
<protein>
    <submittedName>
        <fullName evidence="9">Ribonuclease III</fullName>
    </submittedName>
</protein>
<evidence type="ECO:0000259" key="7">
    <source>
        <dbReference type="PROSITE" id="PS50137"/>
    </source>
</evidence>
<evidence type="ECO:0000259" key="8">
    <source>
        <dbReference type="PROSITE" id="PS50142"/>
    </source>
</evidence>
<evidence type="ECO:0000256" key="2">
    <source>
        <dbReference type="ARBA" id="ARBA00022759"/>
    </source>
</evidence>
<dbReference type="PANTHER" id="PTHR11207">
    <property type="entry name" value="RIBONUCLEASE III"/>
    <property type="match status" value="1"/>
</dbReference>
<evidence type="ECO:0000256" key="6">
    <source>
        <dbReference type="SAM" id="MobiDB-lite"/>
    </source>
</evidence>
<dbReference type="PROSITE" id="PS50142">
    <property type="entry name" value="RNASE_3_2"/>
    <property type="match status" value="1"/>
</dbReference>
<keyword evidence="3" id="KW-0378">Hydrolase</keyword>
<dbReference type="GO" id="GO:0003723">
    <property type="term" value="F:RNA binding"/>
    <property type="evidence" value="ECO:0007669"/>
    <property type="project" value="UniProtKB-UniRule"/>
</dbReference>
<feature type="compositionally biased region" description="Basic and acidic residues" evidence="6">
    <location>
        <begin position="405"/>
        <end position="420"/>
    </location>
</feature>
<dbReference type="GO" id="GO:0004525">
    <property type="term" value="F:ribonuclease III activity"/>
    <property type="evidence" value="ECO:0007669"/>
    <property type="project" value="InterPro"/>
</dbReference>
<dbReference type="GeneID" id="54552428"/>
<dbReference type="SUPFAM" id="SSF54768">
    <property type="entry name" value="dsRNA-binding domain-like"/>
    <property type="match status" value="1"/>
</dbReference>
<dbReference type="Gene3D" id="1.10.1520.10">
    <property type="entry name" value="Ribonuclease III domain"/>
    <property type="match status" value="1"/>
</dbReference>
<dbReference type="InterPro" id="IPR000999">
    <property type="entry name" value="RNase_III_dom"/>
</dbReference>
<dbReference type="GO" id="GO:0005654">
    <property type="term" value="C:nucleoplasm"/>
    <property type="evidence" value="ECO:0007669"/>
    <property type="project" value="TreeGrafter"/>
</dbReference>
<feature type="domain" description="DRBM" evidence="7">
    <location>
        <begin position="318"/>
        <end position="392"/>
    </location>
</feature>
<evidence type="ECO:0000256" key="4">
    <source>
        <dbReference type="ARBA" id="ARBA00022884"/>
    </source>
</evidence>
<dbReference type="GO" id="GO:0006369">
    <property type="term" value="P:termination of RNA polymerase II transcription"/>
    <property type="evidence" value="ECO:0007669"/>
    <property type="project" value="TreeGrafter"/>
</dbReference>
<dbReference type="Gene3D" id="3.30.160.20">
    <property type="match status" value="1"/>
</dbReference>
<dbReference type="Proteomes" id="UP000800097">
    <property type="component" value="Unassembled WGS sequence"/>
</dbReference>
<dbReference type="Pfam" id="PF00636">
    <property type="entry name" value="Ribonuclease_3"/>
    <property type="match status" value="1"/>
</dbReference>
<dbReference type="CDD" id="cd00593">
    <property type="entry name" value="RIBOc"/>
    <property type="match status" value="1"/>
</dbReference>
<dbReference type="GO" id="GO:0034475">
    <property type="term" value="P:U4 snRNA 3'-end processing"/>
    <property type="evidence" value="ECO:0007669"/>
    <property type="project" value="TreeGrafter"/>
</dbReference>
<keyword evidence="10" id="KW-1185">Reference proteome</keyword>
<gene>
    <name evidence="9" type="ORF">EI97DRAFT_437034</name>
</gene>
<dbReference type="RefSeq" id="XP_033649807.1">
    <property type="nucleotide sequence ID" value="XM_033799253.1"/>
</dbReference>
<sequence length="426" mass="47932">MSEKRGRYDDHSGRHQNFKKHKPNSQHGNRDNRPRNPPSQQASQSVRIPDDIVRLQQEIASLPDPKNCTPCQKIEKEMDTGIIALLDHLVQEEAADPTRQDQSILHHARSLRDLLSTRASSLTTTRLQTLDSKRPETAPPIKIPPYTLHRLQQSKSLPPLPPISDPHIESLIFTHRSFADARLLAPRGYRGTETNYESLEFLGDAYIEAMASRLLYSRFPDIEPSLLSSFREKLVKNETLAGFSNAYGLPDRLKHGAHIKETKAWGKIVADVFEAYVAGIILSSPDSAEGFSAAEEFLTALWTPQMLAFQPPVMENPRARDEINKLLAAKGIKLEYREERGMRMEDGKQKFFIGLYLTGWGFEDEWLGSGEGRNKGEACVRAAMDALKDGRGVIKVANKRKLEVYPSKEKSERKKGKDGNENVGVA</sequence>
<evidence type="ECO:0000256" key="3">
    <source>
        <dbReference type="ARBA" id="ARBA00022801"/>
    </source>
</evidence>
<feature type="compositionally biased region" description="Basic and acidic residues" evidence="6">
    <location>
        <begin position="1"/>
        <end position="13"/>
    </location>
</feature>
<evidence type="ECO:0000313" key="10">
    <source>
        <dbReference type="Proteomes" id="UP000800097"/>
    </source>
</evidence>
<feature type="domain" description="RNase III" evidence="8">
    <location>
        <begin position="173"/>
        <end position="285"/>
    </location>
</feature>